<dbReference type="HOGENOM" id="CLU_064351_0_0_1"/>
<accession>M7T2K9</accession>
<dbReference type="OrthoDB" id="5061036at2759"/>
<dbReference type="KEGG" id="ela:UCREL1_2159"/>
<reference evidence="2" key="1">
    <citation type="journal article" date="2013" name="Genome Announc.">
        <title>Draft genome sequence of the grapevine dieback fungus Eutypa lata UCR-EL1.</title>
        <authorList>
            <person name="Blanco-Ulate B."/>
            <person name="Rolshausen P.E."/>
            <person name="Cantu D."/>
        </authorList>
    </citation>
    <scope>NUCLEOTIDE SEQUENCE [LARGE SCALE GENOMIC DNA]</scope>
    <source>
        <strain evidence="2">UCR-EL1</strain>
    </source>
</reference>
<gene>
    <name evidence="1" type="ORF">UCREL1_2159</name>
</gene>
<sequence length="245" mass="28305">MTAHSCVAANARFCGRHGSCARYRPGATTNGWNFPVYSMVDGYYLVVGALRRRRYTTALRIHLGAWEQHPGGGTMSRVVHCDPTTDVLVIMGLPNYSRLYGFPEDENAPLDEDEVDWRSSRFPRNAGLFARFRDVLSSFRRVAFLYNVREVVQIYDLEELVNSTDFQSLLFFLESLEHLYVWPGLYWPEAHDKNRVILEDARHFEIQGDHFVDSDTHWVRRPPRIESVGCYAAKSWLPIRSNQKG</sequence>
<keyword evidence="2" id="KW-1185">Reference proteome</keyword>
<evidence type="ECO:0000313" key="2">
    <source>
        <dbReference type="Proteomes" id="UP000012174"/>
    </source>
</evidence>
<organism evidence="1 2">
    <name type="scientific">Eutypa lata (strain UCR-EL1)</name>
    <name type="common">Grapevine dieback disease fungus</name>
    <name type="synonym">Eutypa armeniacae</name>
    <dbReference type="NCBI Taxonomy" id="1287681"/>
    <lineage>
        <taxon>Eukaryota</taxon>
        <taxon>Fungi</taxon>
        <taxon>Dikarya</taxon>
        <taxon>Ascomycota</taxon>
        <taxon>Pezizomycotina</taxon>
        <taxon>Sordariomycetes</taxon>
        <taxon>Xylariomycetidae</taxon>
        <taxon>Xylariales</taxon>
        <taxon>Diatrypaceae</taxon>
        <taxon>Eutypa</taxon>
    </lineage>
</organism>
<dbReference type="Proteomes" id="UP000012174">
    <property type="component" value="Unassembled WGS sequence"/>
</dbReference>
<dbReference type="AlphaFoldDB" id="M7T2K9"/>
<evidence type="ECO:0000313" key="1">
    <source>
        <dbReference type="EMBL" id="EMR70802.1"/>
    </source>
</evidence>
<proteinExistence type="predicted"/>
<name>M7T2K9_EUTLA</name>
<dbReference type="OMA" id="WHILNES"/>
<dbReference type="EMBL" id="KB705777">
    <property type="protein sequence ID" value="EMR70802.1"/>
    <property type="molecule type" value="Genomic_DNA"/>
</dbReference>
<protein>
    <submittedName>
        <fullName evidence="1">Uncharacterized protein</fullName>
    </submittedName>
</protein>